<dbReference type="OrthoDB" id="1862697at2"/>
<dbReference type="RefSeq" id="WP_058965647.1">
    <property type="nucleotide sequence ID" value="NZ_CABKVM010000018.1"/>
</dbReference>
<dbReference type="STRING" id="1650663.GCA_001486665_02618"/>
<sequence length="185" mass="19924">MLEWLKEILGDSYTEEIDKKVSAEIGKAFVAKVDFDAKNTENKTLKSQLTEANKRIQAFEDMDIEAVRREAADWKKKAEQAEKDAAAQVEAVRFDAQLDSAIGKAKGRNAKAIKALLDVDTLRASKDPDKDISAALEQLAKDNDYLFDTGNPPPPYAGGTGGSPAGGDPDAALRAAFGLPAAENK</sequence>
<name>A0A4R1QTK7_9FIRM</name>
<keyword evidence="1" id="KW-0175">Coiled coil</keyword>
<feature type="compositionally biased region" description="Low complexity" evidence="2">
    <location>
        <begin position="166"/>
        <end position="185"/>
    </location>
</feature>
<organism evidence="3 4">
    <name type="scientific">Allofournierella massiliensis</name>
    <dbReference type="NCBI Taxonomy" id="1650663"/>
    <lineage>
        <taxon>Bacteria</taxon>
        <taxon>Bacillati</taxon>
        <taxon>Bacillota</taxon>
        <taxon>Clostridia</taxon>
        <taxon>Eubacteriales</taxon>
        <taxon>Oscillospiraceae</taxon>
        <taxon>Allofournierella</taxon>
    </lineage>
</organism>
<gene>
    <name evidence="3" type="ORF">EDD77_11399</name>
</gene>
<proteinExistence type="predicted"/>
<dbReference type="InterPro" id="IPR009636">
    <property type="entry name" value="SCAF"/>
</dbReference>
<comment type="caution">
    <text evidence="3">The sequence shown here is derived from an EMBL/GenBank/DDBJ whole genome shotgun (WGS) entry which is preliminary data.</text>
</comment>
<feature type="region of interest" description="Disordered" evidence="2">
    <location>
        <begin position="143"/>
        <end position="185"/>
    </location>
</feature>
<dbReference type="Pfam" id="PF06810">
    <property type="entry name" value="Phage_scaffold"/>
    <property type="match status" value="1"/>
</dbReference>
<dbReference type="Proteomes" id="UP000295184">
    <property type="component" value="Unassembled WGS sequence"/>
</dbReference>
<dbReference type="AlphaFoldDB" id="A0A4R1QTK7"/>
<protein>
    <submittedName>
        <fullName evidence="3">Minor structural protein GP20</fullName>
    </submittedName>
</protein>
<evidence type="ECO:0000256" key="1">
    <source>
        <dbReference type="SAM" id="Coils"/>
    </source>
</evidence>
<reference evidence="3 4" key="1">
    <citation type="submission" date="2019-03" db="EMBL/GenBank/DDBJ databases">
        <title>Genomic Encyclopedia of Type Strains, Phase IV (KMG-IV): sequencing the most valuable type-strain genomes for metagenomic binning, comparative biology and taxonomic classification.</title>
        <authorList>
            <person name="Goeker M."/>
        </authorList>
    </citation>
    <scope>NUCLEOTIDE SEQUENCE [LARGE SCALE GENOMIC DNA]</scope>
    <source>
        <strain evidence="3 4">DSM 100451</strain>
    </source>
</reference>
<evidence type="ECO:0000313" key="4">
    <source>
        <dbReference type="Proteomes" id="UP000295184"/>
    </source>
</evidence>
<evidence type="ECO:0000256" key="2">
    <source>
        <dbReference type="SAM" id="MobiDB-lite"/>
    </source>
</evidence>
<dbReference type="EMBL" id="SLUM01000013">
    <property type="protein sequence ID" value="TCL56433.1"/>
    <property type="molecule type" value="Genomic_DNA"/>
</dbReference>
<feature type="coiled-coil region" evidence="1">
    <location>
        <begin position="35"/>
        <end position="91"/>
    </location>
</feature>
<accession>A0A4R1QTK7</accession>
<evidence type="ECO:0000313" key="3">
    <source>
        <dbReference type="EMBL" id="TCL56433.1"/>
    </source>
</evidence>